<evidence type="ECO:0000256" key="2">
    <source>
        <dbReference type="ARBA" id="ARBA00006143"/>
    </source>
</evidence>
<evidence type="ECO:0000256" key="1">
    <source>
        <dbReference type="ARBA" id="ARBA00004141"/>
    </source>
</evidence>
<evidence type="ECO:0000256" key="3">
    <source>
        <dbReference type="ARBA" id="ARBA00022692"/>
    </source>
</evidence>
<dbReference type="AlphaFoldDB" id="A0A0N8KRM2"/>
<dbReference type="PANTHER" id="PTHR31272:SF9">
    <property type="entry name" value="BLL1027 PROTEIN"/>
    <property type="match status" value="1"/>
</dbReference>
<accession>A0A0N8KRM2</accession>
<keyword evidence="5 6" id="KW-0472">Membrane</keyword>
<dbReference type="InterPro" id="IPR003834">
    <property type="entry name" value="Cyt_c_assmbl_TM_dom"/>
</dbReference>
<comment type="similarity">
    <text evidence="2">Belongs to the DsbD family.</text>
</comment>
<feature type="transmembrane region" description="Helical" evidence="6">
    <location>
        <begin position="41"/>
        <end position="63"/>
    </location>
</feature>
<evidence type="ECO:0000313" key="8">
    <source>
        <dbReference type="EMBL" id="KPQ45330.1"/>
    </source>
</evidence>
<dbReference type="InterPro" id="IPR051790">
    <property type="entry name" value="Cytochrome_c-biogenesis_DsbD"/>
</dbReference>
<protein>
    <submittedName>
        <fullName evidence="8">Cytochrome c-type biogenesis protein ccdA</fullName>
    </submittedName>
</protein>
<name>A0A0N8KRM2_9EURY</name>
<evidence type="ECO:0000259" key="7">
    <source>
        <dbReference type="Pfam" id="PF02683"/>
    </source>
</evidence>
<reference evidence="8 9" key="1">
    <citation type="submission" date="2015-09" db="EMBL/GenBank/DDBJ databases">
        <title>A metagenomics-based metabolic model of nitrate-dependent anaerobic oxidation of methane by Methanoperedens-like archaea.</title>
        <authorList>
            <person name="Arshad A."/>
            <person name="Speth D.R."/>
            <person name="De Graaf R.M."/>
            <person name="Op Den Camp H.J."/>
            <person name="Jetten M.S."/>
            <person name="Welte C.U."/>
        </authorList>
    </citation>
    <scope>NUCLEOTIDE SEQUENCE [LARGE SCALE GENOMIC DNA]</scope>
</reference>
<evidence type="ECO:0000256" key="4">
    <source>
        <dbReference type="ARBA" id="ARBA00022989"/>
    </source>
</evidence>
<proteinExistence type="inferred from homology"/>
<comment type="caution">
    <text evidence="8">The sequence shown here is derived from an EMBL/GenBank/DDBJ whole genome shotgun (WGS) entry which is preliminary data.</text>
</comment>
<evidence type="ECO:0000256" key="6">
    <source>
        <dbReference type="SAM" id="Phobius"/>
    </source>
</evidence>
<comment type="subcellular location">
    <subcellularLocation>
        <location evidence="1">Membrane</location>
        <topology evidence="1">Multi-pass membrane protein</topology>
    </subcellularLocation>
</comment>
<dbReference type="GO" id="GO:0016020">
    <property type="term" value="C:membrane"/>
    <property type="evidence" value="ECO:0007669"/>
    <property type="project" value="UniProtKB-SubCell"/>
</dbReference>
<sequence>MMSRETLENIKTCNTVLCLALIGSVAGDGAVRYPLRDSLRLTIPFGIGTLLILAPLGGIVAYIGKSVVLFNASIAYASSGAVMLIMALQLFGVYHLPVRDIFIRLRLPTSFTPLGTFLLGMSFGAITIGRVAPMLFAVLAVAALSGSVAYGITVSFLFGIGMMLPLVIISSIGGATGKTVRRKLKDGGIWLDRILGIIMVFAAGYFFYLAMK</sequence>
<dbReference type="Pfam" id="PF02683">
    <property type="entry name" value="DsbD_TM"/>
    <property type="match status" value="1"/>
</dbReference>
<feature type="transmembrane region" description="Helical" evidence="6">
    <location>
        <begin position="148"/>
        <end position="169"/>
    </location>
</feature>
<dbReference type="GO" id="GO:0017004">
    <property type="term" value="P:cytochrome complex assembly"/>
    <property type="evidence" value="ECO:0007669"/>
    <property type="project" value="InterPro"/>
</dbReference>
<dbReference type="EMBL" id="LKCM01000011">
    <property type="protein sequence ID" value="KPQ45330.1"/>
    <property type="molecule type" value="Genomic_DNA"/>
</dbReference>
<feature type="transmembrane region" description="Helical" evidence="6">
    <location>
        <begin position="190"/>
        <end position="211"/>
    </location>
</feature>
<evidence type="ECO:0000313" key="9">
    <source>
        <dbReference type="Proteomes" id="UP000050360"/>
    </source>
</evidence>
<keyword evidence="4 6" id="KW-1133">Transmembrane helix</keyword>
<feature type="transmembrane region" description="Helical" evidence="6">
    <location>
        <begin position="117"/>
        <end position="142"/>
    </location>
</feature>
<feature type="domain" description="Cytochrome C biogenesis protein transmembrane" evidence="7">
    <location>
        <begin position="13"/>
        <end position="194"/>
    </location>
</feature>
<evidence type="ECO:0000256" key="5">
    <source>
        <dbReference type="ARBA" id="ARBA00023136"/>
    </source>
</evidence>
<dbReference type="PANTHER" id="PTHR31272">
    <property type="entry name" value="CYTOCHROME C-TYPE BIOGENESIS PROTEIN HI_1454-RELATED"/>
    <property type="match status" value="1"/>
</dbReference>
<dbReference type="Proteomes" id="UP000050360">
    <property type="component" value="Unassembled WGS sequence"/>
</dbReference>
<organism evidence="8 9">
    <name type="scientific">Candidatus Methanoperedens nitratireducens</name>
    <dbReference type="NCBI Taxonomy" id="1392998"/>
    <lineage>
        <taxon>Archaea</taxon>
        <taxon>Methanobacteriati</taxon>
        <taxon>Methanobacteriota</taxon>
        <taxon>Stenosarchaea group</taxon>
        <taxon>Methanomicrobia</taxon>
        <taxon>Methanosarcinales</taxon>
        <taxon>ANME-2 cluster</taxon>
        <taxon>Candidatus Methanoperedentaceae</taxon>
        <taxon>Candidatus Methanoperedens</taxon>
    </lineage>
</organism>
<feature type="transmembrane region" description="Helical" evidence="6">
    <location>
        <begin position="75"/>
        <end position="96"/>
    </location>
</feature>
<gene>
    <name evidence="8" type="ORF">MPEBLZ_00082</name>
</gene>
<keyword evidence="3 6" id="KW-0812">Transmembrane</keyword>